<organism evidence="3 4">
    <name type="scientific">Fusarium solani</name>
    <name type="common">Filamentous fungus</name>
    <dbReference type="NCBI Taxonomy" id="169388"/>
    <lineage>
        <taxon>Eukaryota</taxon>
        <taxon>Fungi</taxon>
        <taxon>Dikarya</taxon>
        <taxon>Ascomycota</taxon>
        <taxon>Pezizomycotina</taxon>
        <taxon>Sordariomycetes</taxon>
        <taxon>Hypocreomycetidae</taxon>
        <taxon>Hypocreales</taxon>
        <taxon>Nectriaceae</taxon>
        <taxon>Fusarium</taxon>
        <taxon>Fusarium solani species complex</taxon>
    </lineage>
</organism>
<dbReference type="SMART" id="SM00955">
    <property type="entry name" value="RNB"/>
    <property type="match status" value="1"/>
</dbReference>
<evidence type="ECO:0000313" key="3">
    <source>
        <dbReference type="EMBL" id="KAH7274521.1"/>
    </source>
</evidence>
<gene>
    <name evidence="3" type="ORF">B0J15DRAFT_132591</name>
</gene>
<dbReference type="Pfam" id="PF23216">
    <property type="entry name" value="WHD_CYT4"/>
    <property type="match status" value="1"/>
</dbReference>
<dbReference type="GO" id="GO:0000932">
    <property type="term" value="C:P-body"/>
    <property type="evidence" value="ECO:0007669"/>
    <property type="project" value="TreeGrafter"/>
</dbReference>
<feature type="region of interest" description="Disordered" evidence="1">
    <location>
        <begin position="47"/>
        <end position="71"/>
    </location>
</feature>
<dbReference type="InterPro" id="IPR012340">
    <property type="entry name" value="NA-bd_OB-fold"/>
</dbReference>
<dbReference type="OrthoDB" id="2285229at2759"/>
<dbReference type="InterPro" id="IPR056625">
    <property type="entry name" value="SH3_CYT4"/>
</dbReference>
<accession>A0A9P9RCG8</accession>
<sequence length="1042" mass="117362">MLRSSTRRYVCRNCISHSRNGPGSSLPLLVRSLSTAQKYSTTTQRLQNGFGPANIPKSNLQPPLPSSLRSQGPIRERLQGWVPEEDERITQLVPDMTFWSKVTNSNTRPQSTGSTEMDHFKSDTAGMTETDEAFNNEDVELAIVGTKTRTPGDLVEMKQPGSRTPLFGVYLGYFGSRHHFYTNTGKWVISLGFNALFTISKFVPADDLKPILALIPKDVTPDDFEELRREDKGPSREAGADLIQKMRAFTLDADKAYQVSLNSLDRARSLVSDGKRTKYLSLFELADILLPQSLKKGKRFSPAALYAVHTALYRNDFIFRPLSPSADCHRRDHLFEIFPYQDLMMINRVSLMVRDYTMTRGRNLKPPTDEELAWTGFGSFVLKAREVVLANRQKRSWTPYGVLAPSPGVTIETAEWSRKQLDFIRFLEWWASYDLFEDSSRFHADGSLILRALDLYDNATLDQRTAWTFLQELGMIPPWEIPSRYKVRFPGVKIEGGGGLQREVPARLEDSTRPDIAEGSRRQWTDDMVFCIDAPETMLIDDGVSLERTEKPDEFWIHVHTADPASGIKPNSELGKFLELIPENIYLPGHFQAMLPADISLDQSGDYKSESLVDQYSLAAGRPALTFSARINEKGDLLDYKVEPGTLHKVTYLDPKDVSKFCNEPPPPPASDKSLAVGQLPDKAKTVPNRPMMSAKDLDEKNKEDLLTLYRLAEAIRGKRLEKGAWPSFLPGASVTVAFEDVPMTQTAGTKVLPPDPYIKIGYDSFNGASVVSNTMVLAGEIAARWCSDRKIPVPYRRDVHSKDNIEAIYNYATKELYPPLERGVQPSLAQRQQLSRLTGGVEMSTEPGPYFMLGLDMYAKATSPLRRFSDLVVHWQVHAALAHEREVKRRIDPEVDDLNGILPFTAETLPNTISLLHMREKMARTVSQGTKEWMLMALVRAWKFEGTIPQRMRFKVESRWRQGVLGKLDLFDLDAIMTVDGIDKLMLVKDIKVGDQFDVELCDINVHSRQIFVKALKHNGQGQSQSQPAHSPAASAPDPTP</sequence>
<dbReference type="SUPFAM" id="SSF50249">
    <property type="entry name" value="Nucleic acid-binding proteins"/>
    <property type="match status" value="1"/>
</dbReference>
<dbReference type="GO" id="GO:0000175">
    <property type="term" value="F:3'-5'-RNA exonuclease activity"/>
    <property type="evidence" value="ECO:0007669"/>
    <property type="project" value="TreeGrafter"/>
</dbReference>
<evidence type="ECO:0000256" key="1">
    <source>
        <dbReference type="SAM" id="MobiDB-lite"/>
    </source>
</evidence>
<dbReference type="GO" id="GO:0006402">
    <property type="term" value="P:mRNA catabolic process"/>
    <property type="evidence" value="ECO:0007669"/>
    <property type="project" value="TreeGrafter"/>
</dbReference>
<dbReference type="Pfam" id="PF25522">
    <property type="entry name" value="OB_cyt-4"/>
    <property type="match status" value="1"/>
</dbReference>
<proteinExistence type="predicted"/>
<dbReference type="Pfam" id="PF23214">
    <property type="entry name" value="SH3_CYT4"/>
    <property type="match status" value="1"/>
</dbReference>
<evidence type="ECO:0000259" key="2">
    <source>
        <dbReference type="SMART" id="SM00955"/>
    </source>
</evidence>
<dbReference type="Pfam" id="PF00773">
    <property type="entry name" value="RNB"/>
    <property type="match status" value="1"/>
</dbReference>
<feature type="domain" description="RNB" evidence="2">
    <location>
        <begin position="521"/>
        <end position="884"/>
    </location>
</feature>
<dbReference type="InterPro" id="IPR001900">
    <property type="entry name" value="RNase_II/R"/>
</dbReference>
<dbReference type="EMBL" id="JAGTJS010000002">
    <property type="protein sequence ID" value="KAH7274521.1"/>
    <property type="molecule type" value="Genomic_DNA"/>
</dbReference>
<dbReference type="GO" id="GO:0003723">
    <property type="term" value="F:RNA binding"/>
    <property type="evidence" value="ECO:0007669"/>
    <property type="project" value="InterPro"/>
</dbReference>
<reference evidence="3" key="1">
    <citation type="journal article" date="2021" name="Nat. Commun.">
        <title>Genetic determinants of endophytism in the Arabidopsis root mycobiome.</title>
        <authorList>
            <person name="Mesny F."/>
            <person name="Miyauchi S."/>
            <person name="Thiergart T."/>
            <person name="Pickel B."/>
            <person name="Atanasova L."/>
            <person name="Karlsson M."/>
            <person name="Huettel B."/>
            <person name="Barry K.W."/>
            <person name="Haridas S."/>
            <person name="Chen C."/>
            <person name="Bauer D."/>
            <person name="Andreopoulos W."/>
            <person name="Pangilinan J."/>
            <person name="LaButti K."/>
            <person name="Riley R."/>
            <person name="Lipzen A."/>
            <person name="Clum A."/>
            <person name="Drula E."/>
            <person name="Henrissat B."/>
            <person name="Kohler A."/>
            <person name="Grigoriev I.V."/>
            <person name="Martin F.M."/>
            <person name="Hacquard S."/>
        </authorList>
    </citation>
    <scope>NUCLEOTIDE SEQUENCE</scope>
    <source>
        <strain evidence="3">FSSC 5 MPI-SDFR-AT-0091</strain>
    </source>
</reference>
<dbReference type="InterPro" id="IPR056624">
    <property type="entry name" value="WH_CYT4"/>
</dbReference>
<comment type="caution">
    <text evidence="3">The sequence shown here is derived from an EMBL/GenBank/DDBJ whole genome shotgun (WGS) entry which is preliminary data.</text>
</comment>
<evidence type="ECO:0000313" key="4">
    <source>
        <dbReference type="Proteomes" id="UP000736672"/>
    </source>
</evidence>
<protein>
    <recommendedName>
        <fullName evidence="2">RNB domain-containing protein</fullName>
    </recommendedName>
</protein>
<dbReference type="Proteomes" id="UP000736672">
    <property type="component" value="Unassembled WGS sequence"/>
</dbReference>
<dbReference type="InterPro" id="IPR050180">
    <property type="entry name" value="RNR_Ribonuclease"/>
</dbReference>
<dbReference type="PANTHER" id="PTHR23355">
    <property type="entry name" value="RIBONUCLEASE"/>
    <property type="match status" value="1"/>
</dbReference>
<dbReference type="AlphaFoldDB" id="A0A9P9RCG8"/>
<dbReference type="PANTHER" id="PTHR23355:SF65">
    <property type="entry name" value="EXORIBONUCLEASE CYT-4, PUTATIVE (AFU_ORTHOLOGUE AFUA_7G01550)-RELATED"/>
    <property type="match status" value="1"/>
</dbReference>
<dbReference type="InterPro" id="IPR057912">
    <property type="entry name" value="OB_CYT4_C"/>
</dbReference>
<feature type="compositionally biased region" description="Low complexity" evidence="1">
    <location>
        <begin position="1022"/>
        <end position="1042"/>
    </location>
</feature>
<name>A0A9P9RCG8_FUSSL</name>
<keyword evidence="4" id="KW-1185">Reference proteome</keyword>
<feature type="region of interest" description="Disordered" evidence="1">
    <location>
        <begin position="1019"/>
        <end position="1042"/>
    </location>
</feature>